<feature type="transmembrane region" description="Helical" evidence="2">
    <location>
        <begin position="400"/>
        <end position="421"/>
    </location>
</feature>
<reference evidence="3 4" key="1">
    <citation type="submission" date="2018-06" db="EMBL/GenBank/DDBJ databases">
        <authorList>
            <consortium name="Pathogen Informatics"/>
            <person name="Doyle S."/>
        </authorList>
    </citation>
    <scope>NUCLEOTIDE SEQUENCE [LARGE SCALE GENOMIC DNA]</scope>
    <source>
        <strain evidence="3 4">NCTC13063</strain>
    </source>
</reference>
<name>A0AAQ1UI97_9BACT</name>
<feature type="transmembrane region" description="Helical" evidence="2">
    <location>
        <begin position="213"/>
        <end position="234"/>
    </location>
</feature>
<feature type="transmembrane region" description="Helical" evidence="2">
    <location>
        <begin position="615"/>
        <end position="635"/>
    </location>
</feature>
<organism evidence="3 4">
    <name type="scientific">Segatella buccae</name>
    <dbReference type="NCBI Taxonomy" id="28126"/>
    <lineage>
        <taxon>Bacteria</taxon>
        <taxon>Pseudomonadati</taxon>
        <taxon>Bacteroidota</taxon>
        <taxon>Bacteroidia</taxon>
        <taxon>Bacteroidales</taxon>
        <taxon>Prevotellaceae</taxon>
        <taxon>Segatella</taxon>
    </lineage>
</organism>
<comment type="caution">
    <text evidence="3">The sequence shown here is derived from an EMBL/GenBank/DDBJ whole genome shotgun (WGS) entry which is preliminary data.</text>
</comment>
<feature type="transmembrane region" description="Helical" evidence="2">
    <location>
        <begin position="288"/>
        <end position="307"/>
    </location>
</feature>
<feature type="transmembrane region" description="Helical" evidence="2">
    <location>
        <begin position="265"/>
        <end position="282"/>
    </location>
</feature>
<feature type="transmembrane region" description="Helical" evidence="2">
    <location>
        <begin position="314"/>
        <end position="334"/>
    </location>
</feature>
<dbReference type="PANTHER" id="PTHR38434:SF1">
    <property type="entry name" value="BLL2549 PROTEIN"/>
    <property type="match status" value="1"/>
</dbReference>
<evidence type="ECO:0000256" key="2">
    <source>
        <dbReference type="SAM" id="Phobius"/>
    </source>
</evidence>
<evidence type="ECO:0000256" key="1">
    <source>
        <dbReference type="SAM" id="MobiDB-lite"/>
    </source>
</evidence>
<evidence type="ECO:0000313" key="4">
    <source>
        <dbReference type="Proteomes" id="UP000255283"/>
    </source>
</evidence>
<feature type="transmembrane region" description="Helical" evidence="2">
    <location>
        <begin position="641"/>
        <end position="658"/>
    </location>
</feature>
<feature type="transmembrane region" description="Helical" evidence="2">
    <location>
        <begin position="155"/>
        <end position="172"/>
    </location>
</feature>
<feature type="transmembrane region" description="Helical" evidence="2">
    <location>
        <begin position="6"/>
        <end position="23"/>
    </location>
</feature>
<proteinExistence type="predicted"/>
<feature type="transmembrane region" description="Helical" evidence="2">
    <location>
        <begin position="479"/>
        <end position="496"/>
    </location>
</feature>
<feature type="transmembrane region" description="Helical" evidence="2">
    <location>
        <begin position="556"/>
        <end position="572"/>
    </location>
</feature>
<evidence type="ECO:0000313" key="3">
    <source>
        <dbReference type="EMBL" id="SUB79554.1"/>
    </source>
</evidence>
<dbReference type="PANTHER" id="PTHR38434">
    <property type="entry name" value="BLL2549 PROTEIN"/>
    <property type="match status" value="1"/>
</dbReference>
<feature type="transmembrane region" description="Helical" evidence="2">
    <location>
        <begin position="373"/>
        <end position="394"/>
    </location>
</feature>
<dbReference type="RefSeq" id="WP_115153322.1">
    <property type="nucleotide sequence ID" value="NZ_DBFWLE010000018.1"/>
</dbReference>
<feature type="transmembrane region" description="Helical" evidence="2">
    <location>
        <begin position="508"/>
        <end position="535"/>
    </location>
</feature>
<feature type="transmembrane region" description="Helical" evidence="2">
    <location>
        <begin position="240"/>
        <end position="258"/>
    </location>
</feature>
<feature type="transmembrane region" description="Helical" evidence="2">
    <location>
        <begin position="455"/>
        <end position="472"/>
    </location>
</feature>
<keyword evidence="2" id="KW-0472">Membrane</keyword>
<dbReference type="Proteomes" id="UP000255283">
    <property type="component" value="Unassembled WGS sequence"/>
</dbReference>
<gene>
    <name evidence="3" type="ORF">NCTC13063_00821</name>
</gene>
<feature type="compositionally biased region" description="Acidic residues" evidence="1">
    <location>
        <begin position="106"/>
        <end position="116"/>
    </location>
</feature>
<protein>
    <submittedName>
        <fullName evidence="3">Predicted membrane protein</fullName>
    </submittedName>
</protein>
<feature type="transmembrane region" description="Helical" evidence="2">
    <location>
        <begin position="184"/>
        <end position="201"/>
    </location>
</feature>
<sequence length="666" mass="75148">MLEEAVFFFIIFVTVPLFAWYRIERSLTSVQDRLEDLHDKLNRLQERLEAETIPEESRPVTETRNETIADEQSEPLSEPIPTAVIDIETEPAAIDEEPGETVPVEEPAEQVEESVAAEEPSVPVETLEAEPAMASEQEATERRGFDYEKFIGENLFGKIGILVFIIGIGFFVKYAIDRNWIGEVARTALGFVVGGCMVALGERLRERYRAFSSLLIGGGFGVFYITVAIAFHYYHLFSDTIAFLTLVGLTVAMGGMAIFHDRRELAVTALAGGFIAPFITSIDENDALLLLSYLAILNIGMFILSVYKEWRELPVVAFGFTSLAICFGLVTGSFVENDRIGVLMWLFSTLFFFIFMLSPIWLLRDGKAGKLTYWLIVTLVANGFVYLPLGVYFLEEQVSFETSGLLSFFISAVHIGCYLVLRRKDWATDTLQFVLPALAIIFFSMAIPLQFDGQAMLVLWSAEAVMLLLLYVKLCDRVYALGCMLLSAATLFYYLYTVEDSYVYDELILLPVFFNGTFFTALFPGLCAVAVAVVMERYRSLFEDTDSLLPYHPLHLGYLLLGITTVYFAFYMEYEFHTPLNSSLSDVLLGLTLGVFAFVEMCLGMKLHRKDLRMVSLGTFGLVLFKLVIYDVWMMPAWGKIVVFIVLGLLLLTLSFLYQKLRDVLF</sequence>
<dbReference type="AlphaFoldDB" id="A0AAQ1UI97"/>
<feature type="region of interest" description="Disordered" evidence="1">
    <location>
        <begin position="49"/>
        <end position="75"/>
    </location>
</feature>
<feature type="transmembrane region" description="Helical" evidence="2">
    <location>
        <begin position="584"/>
        <end position="603"/>
    </location>
</feature>
<dbReference type="Pfam" id="PF10101">
    <property type="entry name" value="DUF2339"/>
    <property type="match status" value="1"/>
</dbReference>
<feature type="region of interest" description="Disordered" evidence="1">
    <location>
        <begin position="96"/>
        <end position="123"/>
    </location>
</feature>
<keyword evidence="2" id="KW-0812">Transmembrane</keyword>
<feature type="transmembrane region" description="Helical" evidence="2">
    <location>
        <begin position="433"/>
        <end position="449"/>
    </location>
</feature>
<dbReference type="EMBL" id="UGTJ01000001">
    <property type="protein sequence ID" value="SUB79554.1"/>
    <property type="molecule type" value="Genomic_DNA"/>
</dbReference>
<feature type="transmembrane region" description="Helical" evidence="2">
    <location>
        <begin position="340"/>
        <end position="361"/>
    </location>
</feature>
<accession>A0AAQ1UI97</accession>
<keyword evidence="2" id="KW-1133">Transmembrane helix</keyword>
<dbReference type="InterPro" id="IPR019286">
    <property type="entry name" value="DUF2339_TM"/>
</dbReference>
<feature type="compositionally biased region" description="Basic and acidic residues" evidence="1">
    <location>
        <begin position="49"/>
        <end position="67"/>
    </location>
</feature>